<keyword evidence="1" id="KW-1133">Transmembrane helix</keyword>
<dbReference type="EMBL" id="JAMXFF010000020">
    <property type="protein sequence ID" value="MCT7967497.1"/>
    <property type="molecule type" value="Genomic_DNA"/>
</dbReference>
<keyword evidence="3" id="KW-1185">Reference proteome</keyword>
<keyword evidence="1" id="KW-0472">Membrane</keyword>
<evidence type="ECO:0000313" key="2">
    <source>
        <dbReference type="EMBL" id="MCT7967497.1"/>
    </source>
</evidence>
<reference evidence="2 3" key="1">
    <citation type="journal article" date="2022" name="Front. Microbiol.">
        <title>High genomic differentiation and limited gene flow indicate recent cryptic speciation within the genus Laspinema (cyanobacteria).</title>
        <authorList>
            <person name="Stanojkovic A."/>
            <person name="Skoupy S."/>
            <person name="Skaloud P."/>
            <person name="Dvorak P."/>
        </authorList>
    </citation>
    <scope>NUCLEOTIDE SEQUENCE [LARGE SCALE GENOMIC DNA]</scope>
    <source>
        <strain evidence="2 3">D2a</strain>
    </source>
</reference>
<dbReference type="Proteomes" id="UP001525890">
    <property type="component" value="Unassembled WGS sequence"/>
</dbReference>
<feature type="transmembrane region" description="Helical" evidence="1">
    <location>
        <begin position="21"/>
        <end position="40"/>
    </location>
</feature>
<dbReference type="RefSeq" id="WP_368007076.1">
    <property type="nucleotide sequence ID" value="NZ_JAMXFF010000020.1"/>
</dbReference>
<proteinExistence type="predicted"/>
<protein>
    <submittedName>
        <fullName evidence="2">Uncharacterized protein</fullName>
    </submittedName>
</protein>
<gene>
    <name evidence="2" type="ORF">NG799_14245</name>
</gene>
<name>A0ABT2MRX9_9CYAN</name>
<accession>A0ABT2MRX9</accession>
<keyword evidence="1" id="KW-0812">Transmembrane</keyword>
<comment type="caution">
    <text evidence="2">The sequence shown here is derived from an EMBL/GenBank/DDBJ whole genome shotgun (WGS) entry which is preliminary data.</text>
</comment>
<evidence type="ECO:0000313" key="3">
    <source>
        <dbReference type="Proteomes" id="UP001525890"/>
    </source>
</evidence>
<sequence length="629" mass="73707">MPSKKRYRENLPPWLSLLEKLVAIIALVNLALVLFDLSYVPGRDFYLRGDLFVERFRTTKREKYLAKVDRLQALLQENGLDAPQVEPLLAELREQSIQLVDEERFRVTGSYGALEEIKTRMETAMGAENASQAFLAFWNREYLNAVGWRQAMDFFNRDIRFLMTFYEPQLFYDAVKGIEPYRDTQNYLLLVDSLTVELQRDGLQSDRVEPLLGELRDLSTVMINQNFFERAHKNGTLEEIKNNMRRHIYSRTEARPQGPRLILDVIELLAPEVLWADKSSGRAFQTFWSEENFQANGWENELAFFNEEIRFSMQSNYFRHYGVANEYIDRFWLIDIFFMAIFFVDLLFRIWLIVRRHPNMTLEGAILWRWYDLILLIPYWRWLRVIPVVIRLNEANILNIEWVQKQARLGFVANFAKELTEVVVVQTINQMKGSVESGQLTRSLLEPADKEYIDINDINEVQAISSRLLEITVCRVLPEVQPDLQALLSHQMENTMKSSELYQRIQQLPGFGNLSHQMAEQLVKRVSRLVTEGPENAYEAIVHAPPDPVGEKLTQQLVEHFGSALRKELRREDTIGEFEYLISSLLEEIKVNYVQQMEESDPEDLFDETEALRKRATSNIKLPEKKNRG</sequence>
<evidence type="ECO:0000256" key="1">
    <source>
        <dbReference type="SAM" id="Phobius"/>
    </source>
</evidence>
<feature type="transmembrane region" description="Helical" evidence="1">
    <location>
        <begin position="331"/>
        <end position="354"/>
    </location>
</feature>
<organism evidence="2 3">
    <name type="scientific">Laspinema palackyanum D2a</name>
    <dbReference type="NCBI Taxonomy" id="2953684"/>
    <lineage>
        <taxon>Bacteria</taxon>
        <taxon>Bacillati</taxon>
        <taxon>Cyanobacteriota</taxon>
        <taxon>Cyanophyceae</taxon>
        <taxon>Oscillatoriophycideae</taxon>
        <taxon>Oscillatoriales</taxon>
        <taxon>Laspinemataceae</taxon>
        <taxon>Laspinema</taxon>
        <taxon>Laspinema palackyanum</taxon>
    </lineage>
</organism>
<feature type="transmembrane region" description="Helical" evidence="1">
    <location>
        <begin position="366"/>
        <end position="383"/>
    </location>
</feature>